<evidence type="ECO:0000313" key="3">
    <source>
        <dbReference type="Proteomes" id="UP001549097"/>
    </source>
</evidence>
<sequence length="108" mass="11903">MEEQEIMKATGEDSSSMALLLGIENDPVRAFLLLYLIITVLSIIVFKLGFAKKLPPLKAVVIYLFLIIGCLPLAFFGIGLPVAEGLMVAALILIIYKVRLHQSKKEKS</sequence>
<evidence type="ECO:0000256" key="1">
    <source>
        <dbReference type="SAM" id="Phobius"/>
    </source>
</evidence>
<keyword evidence="3" id="KW-1185">Reference proteome</keyword>
<gene>
    <name evidence="2" type="ORF">ABID52_002467</name>
</gene>
<keyword evidence="1" id="KW-0812">Transmembrane</keyword>
<accession>A0ABV2LJX9</accession>
<evidence type="ECO:0000313" key="2">
    <source>
        <dbReference type="EMBL" id="MET3728886.1"/>
    </source>
</evidence>
<protein>
    <submittedName>
        <fullName evidence="2">Type IV secretory pathway TrbL component</fullName>
    </submittedName>
</protein>
<dbReference type="Proteomes" id="UP001549097">
    <property type="component" value="Unassembled WGS sequence"/>
</dbReference>
<proteinExistence type="predicted"/>
<dbReference type="EMBL" id="JBEPMP010000001">
    <property type="protein sequence ID" value="MET3728886.1"/>
    <property type="molecule type" value="Genomic_DNA"/>
</dbReference>
<comment type="caution">
    <text evidence="2">The sequence shown here is derived from an EMBL/GenBank/DDBJ whole genome shotgun (WGS) entry which is preliminary data.</text>
</comment>
<reference evidence="2 3" key="1">
    <citation type="submission" date="2024-06" db="EMBL/GenBank/DDBJ databases">
        <title>Genomic Encyclopedia of Type Strains, Phase IV (KMG-IV): sequencing the most valuable type-strain genomes for metagenomic binning, comparative biology and taxonomic classification.</title>
        <authorList>
            <person name="Goeker M."/>
        </authorList>
    </citation>
    <scope>NUCLEOTIDE SEQUENCE [LARGE SCALE GENOMIC DNA]</scope>
    <source>
        <strain evidence="2 3">DSM 100124</strain>
    </source>
</reference>
<keyword evidence="1" id="KW-1133">Transmembrane helix</keyword>
<dbReference type="Pfam" id="PF14036">
    <property type="entry name" value="YlaH"/>
    <property type="match status" value="1"/>
</dbReference>
<feature type="transmembrane region" description="Helical" evidence="1">
    <location>
        <begin position="57"/>
        <end position="76"/>
    </location>
</feature>
<organism evidence="2 3">
    <name type="scientific">Fictibacillus halophilus</name>
    <dbReference type="NCBI Taxonomy" id="1610490"/>
    <lineage>
        <taxon>Bacteria</taxon>
        <taxon>Bacillati</taxon>
        <taxon>Bacillota</taxon>
        <taxon>Bacilli</taxon>
        <taxon>Bacillales</taxon>
        <taxon>Fictibacillaceae</taxon>
        <taxon>Fictibacillus</taxon>
    </lineage>
</organism>
<name>A0ABV2LJX9_9BACL</name>
<keyword evidence="1" id="KW-0472">Membrane</keyword>
<feature type="transmembrane region" description="Helical" evidence="1">
    <location>
        <begin position="30"/>
        <end position="50"/>
    </location>
</feature>
<dbReference type="InterPro" id="IPR025620">
    <property type="entry name" value="YlaH"/>
</dbReference>